<accession>A0ABY8V6G4</accession>
<evidence type="ECO:0000313" key="4">
    <source>
        <dbReference type="Proteomes" id="UP001223501"/>
    </source>
</evidence>
<name>A0ABY8V6G4_9FLAO</name>
<dbReference type="PANTHER" id="PTHR34477">
    <property type="entry name" value="UPF0213 PROTEIN YHBQ"/>
    <property type="match status" value="1"/>
</dbReference>
<dbReference type="Gene3D" id="3.40.1440.10">
    <property type="entry name" value="GIY-YIG endonuclease"/>
    <property type="match status" value="1"/>
</dbReference>
<dbReference type="SUPFAM" id="SSF82771">
    <property type="entry name" value="GIY-YIG endonuclease"/>
    <property type="match status" value="1"/>
</dbReference>
<gene>
    <name evidence="3" type="ORF">OBA43_11925</name>
</gene>
<dbReference type="SMART" id="SM00465">
    <property type="entry name" value="GIYc"/>
    <property type="match status" value="1"/>
</dbReference>
<sequence>MKNLYYVYIIKCSDKSYYTGITNNLHRRVGEHNEGINLYCYTYTRRPVELVFSQEFTDVNEAIIFEKKLKGWSRAKKETLIENRLENLPKLSKNKKDSSTSSE</sequence>
<dbReference type="Proteomes" id="UP001223501">
    <property type="component" value="Chromosome"/>
</dbReference>
<keyword evidence="4" id="KW-1185">Reference proteome</keyword>
<dbReference type="PANTHER" id="PTHR34477:SF1">
    <property type="entry name" value="UPF0213 PROTEIN YHBQ"/>
    <property type="match status" value="1"/>
</dbReference>
<dbReference type="Pfam" id="PF01541">
    <property type="entry name" value="GIY-YIG"/>
    <property type="match status" value="1"/>
</dbReference>
<dbReference type="InterPro" id="IPR035901">
    <property type="entry name" value="GIY-YIG_endonuc_sf"/>
</dbReference>
<comment type="similarity">
    <text evidence="1">Belongs to the UPF0213 family.</text>
</comment>
<organism evidence="3 4">
    <name type="scientific">Empedobacter falsenii</name>
    <dbReference type="NCBI Taxonomy" id="343874"/>
    <lineage>
        <taxon>Bacteria</taxon>
        <taxon>Pseudomonadati</taxon>
        <taxon>Bacteroidota</taxon>
        <taxon>Flavobacteriia</taxon>
        <taxon>Flavobacteriales</taxon>
        <taxon>Weeksellaceae</taxon>
        <taxon>Empedobacter</taxon>
    </lineage>
</organism>
<dbReference type="InterPro" id="IPR050190">
    <property type="entry name" value="UPF0213_domain"/>
</dbReference>
<dbReference type="RefSeq" id="WP_225539779.1">
    <property type="nucleotide sequence ID" value="NZ_CP106831.1"/>
</dbReference>
<dbReference type="CDD" id="cd10456">
    <property type="entry name" value="GIY-YIG_UPF0213"/>
    <property type="match status" value="1"/>
</dbReference>
<dbReference type="EMBL" id="CP106831">
    <property type="protein sequence ID" value="WIH96947.1"/>
    <property type="molecule type" value="Genomic_DNA"/>
</dbReference>
<feature type="domain" description="GIY-YIG" evidence="2">
    <location>
        <begin position="3"/>
        <end position="79"/>
    </location>
</feature>
<dbReference type="PROSITE" id="PS50164">
    <property type="entry name" value="GIY_YIG"/>
    <property type="match status" value="1"/>
</dbReference>
<evidence type="ECO:0000259" key="2">
    <source>
        <dbReference type="PROSITE" id="PS50164"/>
    </source>
</evidence>
<protein>
    <submittedName>
        <fullName evidence="3">GIY-YIG nuclease family protein</fullName>
    </submittedName>
</protein>
<proteinExistence type="inferred from homology"/>
<evidence type="ECO:0000256" key="1">
    <source>
        <dbReference type="ARBA" id="ARBA00007435"/>
    </source>
</evidence>
<reference evidence="3 4" key="1">
    <citation type="submission" date="2022-09" db="EMBL/GenBank/DDBJ databases">
        <title>Whole genome sequencing analysis of tet(X)-positive Empedobacter falsenii YWS9-3.</title>
        <authorList>
            <person name="Chen C."/>
            <person name="Lv Y.-L."/>
        </authorList>
    </citation>
    <scope>NUCLEOTIDE SEQUENCE [LARGE SCALE GENOMIC DNA]</scope>
    <source>
        <strain evidence="3 4">YWS9-3_T</strain>
    </source>
</reference>
<dbReference type="InterPro" id="IPR000305">
    <property type="entry name" value="GIY-YIG_endonuc"/>
</dbReference>
<evidence type="ECO:0000313" key="3">
    <source>
        <dbReference type="EMBL" id="WIH96947.1"/>
    </source>
</evidence>